<keyword evidence="1" id="KW-0812">Transmembrane</keyword>
<feature type="transmembrane region" description="Helical" evidence="1">
    <location>
        <begin position="42"/>
        <end position="63"/>
    </location>
</feature>
<organism evidence="2">
    <name type="scientific">bioreactor metagenome</name>
    <dbReference type="NCBI Taxonomy" id="1076179"/>
    <lineage>
        <taxon>unclassified sequences</taxon>
        <taxon>metagenomes</taxon>
        <taxon>ecological metagenomes</taxon>
    </lineage>
</organism>
<dbReference type="AlphaFoldDB" id="A0A644XJJ0"/>
<gene>
    <name evidence="2" type="ORF">SDC9_62513</name>
</gene>
<sequence>MSLFIALTSSPFGPLTETTFSAVTATVTPAGIAIGNLPTLDIIAPPVLLVLIYVNLLTFYLGYYQT</sequence>
<keyword evidence="1" id="KW-1133">Transmembrane helix</keyword>
<evidence type="ECO:0000256" key="1">
    <source>
        <dbReference type="SAM" id="Phobius"/>
    </source>
</evidence>
<reference evidence="2" key="1">
    <citation type="submission" date="2019-08" db="EMBL/GenBank/DDBJ databases">
        <authorList>
            <person name="Kucharzyk K."/>
            <person name="Murdoch R.W."/>
            <person name="Higgins S."/>
            <person name="Loffler F."/>
        </authorList>
    </citation>
    <scope>NUCLEOTIDE SEQUENCE</scope>
</reference>
<name>A0A644XJJ0_9ZZZZ</name>
<keyword evidence="1" id="KW-0472">Membrane</keyword>
<protein>
    <submittedName>
        <fullName evidence="2">Uncharacterized protein</fullName>
    </submittedName>
</protein>
<comment type="caution">
    <text evidence="2">The sequence shown here is derived from an EMBL/GenBank/DDBJ whole genome shotgun (WGS) entry which is preliminary data.</text>
</comment>
<accession>A0A644XJJ0</accession>
<evidence type="ECO:0000313" key="2">
    <source>
        <dbReference type="EMBL" id="MPM16137.1"/>
    </source>
</evidence>
<proteinExistence type="predicted"/>
<dbReference type="EMBL" id="VSSQ01002557">
    <property type="protein sequence ID" value="MPM16137.1"/>
    <property type="molecule type" value="Genomic_DNA"/>
</dbReference>